<keyword evidence="1" id="KW-1133">Transmembrane helix</keyword>
<comment type="caution">
    <text evidence="3">The sequence shown here is derived from an EMBL/GenBank/DDBJ whole genome shotgun (WGS) entry which is preliminary data.</text>
</comment>
<keyword evidence="4" id="KW-1185">Reference proteome</keyword>
<accession>A0A9X2SIN6</accession>
<evidence type="ECO:0000313" key="3">
    <source>
        <dbReference type="EMBL" id="MCR6481435.1"/>
    </source>
</evidence>
<organism evidence="3 4">
    <name type="scientific">Amycolatopsis iheyensis</name>
    <dbReference type="NCBI Taxonomy" id="2945988"/>
    <lineage>
        <taxon>Bacteria</taxon>
        <taxon>Bacillati</taxon>
        <taxon>Actinomycetota</taxon>
        <taxon>Actinomycetes</taxon>
        <taxon>Pseudonocardiales</taxon>
        <taxon>Pseudonocardiaceae</taxon>
        <taxon>Amycolatopsis</taxon>
    </lineage>
</organism>
<gene>
    <name evidence="3" type="ORF">M8542_01260</name>
</gene>
<feature type="transmembrane region" description="Helical" evidence="1">
    <location>
        <begin position="35"/>
        <end position="55"/>
    </location>
</feature>
<dbReference type="Pfam" id="PF18167">
    <property type="entry name" value="Sa_NUDIX"/>
    <property type="match status" value="1"/>
</dbReference>
<reference evidence="3" key="1">
    <citation type="submission" date="2022-06" db="EMBL/GenBank/DDBJ databases">
        <title>Amycolatopsis iheyaensis sp. nov., a new species of the genus Amycolatopsis isolated from soil in Iheya island, Japan.</title>
        <authorList>
            <person name="Ngamcharungchit C."/>
            <person name="Kanto H."/>
            <person name="Take A."/>
            <person name="Intra B."/>
            <person name="Matsumoto A."/>
            <person name="Panbangred W."/>
            <person name="Inahashi Y."/>
        </authorList>
    </citation>
    <scope>NUCLEOTIDE SEQUENCE</scope>
    <source>
        <strain evidence="3">OK19-0408</strain>
    </source>
</reference>
<dbReference type="AlphaFoldDB" id="A0A9X2SIN6"/>
<protein>
    <recommendedName>
        <fullName evidence="2">CD-NTase-associated protein 16 NUDIX domain-containing protein</fullName>
    </recommendedName>
</protein>
<dbReference type="EMBL" id="JAMXQV010000001">
    <property type="protein sequence ID" value="MCR6481435.1"/>
    <property type="molecule type" value="Genomic_DNA"/>
</dbReference>
<keyword evidence="1" id="KW-0472">Membrane</keyword>
<feature type="transmembrane region" description="Helical" evidence="1">
    <location>
        <begin position="12"/>
        <end position="29"/>
    </location>
</feature>
<dbReference type="InterPro" id="IPR040829">
    <property type="entry name" value="Cap16_NUDIX"/>
</dbReference>
<evidence type="ECO:0000259" key="2">
    <source>
        <dbReference type="Pfam" id="PF18167"/>
    </source>
</evidence>
<evidence type="ECO:0000313" key="4">
    <source>
        <dbReference type="Proteomes" id="UP001144096"/>
    </source>
</evidence>
<sequence length="211" mass="24169">MFIGYRGGCTCIDWLYLVLIIAAIVGLVFSSGDLWMALLTGLITGCAVPIIDAVIQNRKYLRIVSATLRYRRTRVRVSVSYLLRVERNGKYLLVRGKRYSNQFQPIGGVYKVNPSAQAAFRRWKVETDDLIPIDTSSQNDLRIWIKGSHLLSFVRWFESGKNREVGPMRELYEELVMPHLLEEKFRYVLPTSWSEGSKKSDLVTLPMVASC</sequence>
<proteinExistence type="predicted"/>
<name>A0A9X2SIN6_9PSEU</name>
<feature type="domain" description="CD-NTase-associated protein 16 NUDIX" evidence="2">
    <location>
        <begin position="74"/>
        <end position="188"/>
    </location>
</feature>
<keyword evidence="1" id="KW-0812">Transmembrane</keyword>
<evidence type="ECO:0000256" key="1">
    <source>
        <dbReference type="SAM" id="Phobius"/>
    </source>
</evidence>
<dbReference type="Proteomes" id="UP001144096">
    <property type="component" value="Unassembled WGS sequence"/>
</dbReference>